<dbReference type="InterPro" id="IPR045098">
    <property type="entry name" value="Fyv10_fam"/>
</dbReference>
<evidence type="ECO:0000313" key="13">
    <source>
        <dbReference type="WBParaSite" id="HDID_0000016501-mRNA-1"/>
    </source>
</evidence>
<dbReference type="InterPro" id="IPR024964">
    <property type="entry name" value="CTLH/CRA"/>
</dbReference>
<keyword evidence="3" id="KW-0479">Metal-binding</keyword>
<dbReference type="WBParaSite" id="HDID_0000016501-mRNA-1">
    <property type="protein sequence ID" value="HDID_0000016501-mRNA-1"/>
    <property type="gene ID" value="HDID_0000016501"/>
</dbReference>
<dbReference type="InterPro" id="IPR006595">
    <property type="entry name" value="CTLH_C"/>
</dbReference>
<evidence type="ECO:0000313" key="12">
    <source>
        <dbReference type="Proteomes" id="UP000321570"/>
    </source>
</evidence>
<evidence type="ECO:0000256" key="5">
    <source>
        <dbReference type="ARBA" id="ARBA00022833"/>
    </source>
</evidence>
<reference evidence="9 11" key="2">
    <citation type="submission" date="2018-11" db="EMBL/GenBank/DDBJ databases">
        <authorList>
            <consortium name="Pathogen Informatics"/>
        </authorList>
    </citation>
    <scope>NUCLEOTIDE SEQUENCE [LARGE SCALE GENOMIC DNA]</scope>
</reference>
<gene>
    <name evidence="9" type="ORF">HDID_LOCUS166</name>
    <name evidence="10" type="ORF">WMSIL1_LOCUS7436</name>
</gene>
<dbReference type="Proteomes" id="UP000274504">
    <property type="component" value="Unassembled WGS sequence"/>
</dbReference>
<evidence type="ECO:0000313" key="10">
    <source>
        <dbReference type="EMBL" id="VUZ47859.1"/>
    </source>
</evidence>
<dbReference type="PANTHER" id="PTHR12170">
    <property type="entry name" value="MACROPHAGE ERYTHROBLAST ATTACHER-RELATED"/>
    <property type="match status" value="1"/>
</dbReference>
<dbReference type="GO" id="GO:0043161">
    <property type="term" value="P:proteasome-mediated ubiquitin-dependent protein catabolic process"/>
    <property type="evidence" value="ECO:0007669"/>
    <property type="project" value="InterPro"/>
</dbReference>
<evidence type="ECO:0000259" key="7">
    <source>
        <dbReference type="PROSITE" id="PS50897"/>
    </source>
</evidence>
<reference evidence="10 12" key="3">
    <citation type="submission" date="2019-07" db="EMBL/GenBank/DDBJ databases">
        <authorList>
            <person name="Jastrzebski P J."/>
            <person name="Paukszto L."/>
            <person name="Jastrzebski P J."/>
        </authorList>
    </citation>
    <scope>NUCLEOTIDE SEQUENCE [LARGE SCALE GENOMIC DNA]</scope>
    <source>
        <strain evidence="10 12">WMS-il1</strain>
    </source>
</reference>
<evidence type="ECO:0000259" key="8">
    <source>
        <dbReference type="PROSITE" id="PS51867"/>
    </source>
</evidence>
<dbReference type="GO" id="GO:0005737">
    <property type="term" value="C:cytoplasm"/>
    <property type="evidence" value="ECO:0007669"/>
    <property type="project" value="UniProtKB-SubCell"/>
</dbReference>
<dbReference type="EMBL" id="CABIJS010000256">
    <property type="protein sequence ID" value="VUZ47859.1"/>
    <property type="molecule type" value="Genomic_DNA"/>
</dbReference>
<comment type="subcellular location">
    <subcellularLocation>
        <location evidence="1">Cytoplasm</location>
    </subcellularLocation>
</comment>
<feature type="zinc finger region" description="RING-Gid-type" evidence="6">
    <location>
        <begin position="352"/>
        <end position="419"/>
    </location>
</feature>
<keyword evidence="4 6" id="KW-0863">Zinc-finger</keyword>
<dbReference type="Proteomes" id="UP000321570">
    <property type="component" value="Unassembled WGS sequence"/>
</dbReference>
<dbReference type="GO" id="GO:0008270">
    <property type="term" value="F:zinc ion binding"/>
    <property type="evidence" value="ECO:0007669"/>
    <property type="project" value="UniProtKB-KW"/>
</dbReference>
<evidence type="ECO:0000256" key="2">
    <source>
        <dbReference type="ARBA" id="ARBA00022490"/>
    </source>
</evidence>
<dbReference type="Pfam" id="PF10607">
    <property type="entry name" value="CTLH"/>
    <property type="match status" value="1"/>
</dbReference>
<feature type="domain" description="CTLH" evidence="7">
    <location>
        <begin position="197"/>
        <end position="254"/>
    </location>
</feature>
<dbReference type="InterPro" id="IPR044063">
    <property type="entry name" value="ZF_RING_GID"/>
</dbReference>
<dbReference type="PROSITE" id="PS51867">
    <property type="entry name" value="ZF_RING_GID"/>
    <property type="match status" value="1"/>
</dbReference>
<organism evidence="13">
    <name type="scientific">Hymenolepis diminuta</name>
    <name type="common">Rat tapeworm</name>
    <dbReference type="NCBI Taxonomy" id="6216"/>
    <lineage>
        <taxon>Eukaryota</taxon>
        <taxon>Metazoa</taxon>
        <taxon>Spiralia</taxon>
        <taxon>Lophotrochozoa</taxon>
        <taxon>Platyhelminthes</taxon>
        <taxon>Cestoda</taxon>
        <taxon>Eucestoda</taxon>
        <taxon>Cyclophyllidea</taxon>
        <taxon>Hymenolepididae</taxon>
        <taxon>Hymenolepis</taxon>
    </lineage>
</organism>
<sequence>MPLQMKKYDMCSDIELTERMGMKAVFELFNKSYRVNHRELEKSTNSLKQMIDKANNIRTSGEAVELLGNVLSAVKGLKRKADEIYSEELDFVSSCKKRIAHLVEVAELEETAPKPRTQAEKFKLSKAVESFIADGESTLPSQTRTTNTIPPPHYDKPVFSARFNRLLAEHLFAMGHYQSALALVNQIHDCDKIFVRIIEEAIAIREALLHGETKSAHKWFNESNFRLKHSETSFDFDLRIFEFYLLVRDDKRMEAVAHARQYLNNFQESDHYRRRRLGQAMVLLIMRTADEVKEKAKQNELNEEWIAKRFHLALMSFYSFTSPTPFLLTVRAGMSAIKTPFCYHDESRNPNCVVCHPLINRYASSLVFGHHDQSILTCYQTGLIMDDNNPPMALPNGYVYSQRGIEQLTKDGYVHCPRTNEVFEVSQARRVFIL</sequence>
<dbReference type="GO" id="GO:0005634">
    <property type="term" value="C:nucleus"/>
    <property type="evidence" value="ECO:0007669"/>
    <property type="project" value="TreeGrafter"/>
</dbReference>
<dbReference type="GO" id="GO:0061630">
    <property type="term" value="F:ubiquitin protein ligase activity"/>
    <property type="evidence" value="ECO:0007669"/>
    <property type="project" value="InterPro"/>
</dbReference>
<proteinExistence type="predicted"/>
<evidence type="ECO:0000313" key="11">
    <source>
        <dbReference type="Proteomes" id="UP000274504"/>
    </source>
</evidence>
<evidence type="ECO:0000313" key="9">
    <source>
        <dbReference type="EMBL" id="VDL11784.1"/>
    </source>
</evidence>
<keyword evidence="2" id="KW-0963">Cytoplasm</keyword>
<keyword evidence="12" id="KW-1185">Reference proteome</keyword>
<reference evidence="13" key="1">
    <citation type="submission" date="2017-02" db="UniProtKB">
        <authorList>
            <consortium name="WormBaseParasite"/>
        </authorList>
    </citation>
    <scope>IDENTIFICATION</scope>
</reference>
<protein>
    <submittedName>
        <fullName evidence="13">CTLH domain-containing protein</fullName>
    </submittedName>
</protein>
<feature type="domain" description="RING-Gid-type" evidence="8">
    <location>
        <begin position="352"/>
        <end position="419"/>
    </location>
</feature>
<evidence type="ECO:0000256" key="1">
    <source>
        <dbReference type="ARBA" id="ARBA00004496"/>
    </source>
</evidence>
<dbReference type="PANTHER" id="PTHR12170:SF2">
    <property type="entry name" value="E3 UBIQUITIN-PROTEIN TRANSFERASE MAEA"/>
    <property type="match status" value="1"/>
</dbReference>
<dbReference type="PROSITE" id="PS50897">
    <property type="entry name" value="CTLH"/>
    <property type="match status" value="1"/>
</dbReference>
<dbReference type="EMBL" id="UYSG01000016">
    <property type="protein sequence ID" value="VDL11784.1"/>
    <property type="molecule type" value="Genomic_DNA"/>
</dbReference>
<evidence type="ECO:0000256" key="4">
    <source>
        <dbReference type="ARBA" id="ARBA00022771"/>
    </source>
</evidence>
<dbReference type="CDD" id="cd16659">
    <property type="entry name" value="RING-Ubox_Emp"/>
    <property type="match status" value="1"/>
</dbReference>
<dbReference type="SUPFAM" id="SSF57850">
    <property type="entry name" value="RING/U-box"/>
    <property type="match status" value="1"/>
</dbReference>
<evidence type="ECO:0000256" key="6">
    <source>
        <dbReference type="PROSITE-ProRule" id="PRU01215"/>
    </source>
</evidence>
<accession>A0A0R3S7V7</accession>
<dbReference type="SMART" id="SM00668">
    <property type="entry name" value="CTLH"/>
    <property type="match status" value="1"/>
</dbReference>
<dbReference type="STRING" id="6216.A0A0R3S7V7"/>
<name>A0A0R3S7V7_HYMDI</name>
<dbReference type="GO" id="GO:0034657">
    <property type="term" value="C:GID complex"/>
    <property type="evidence" value="ECO:0007669"/>
    <property type="project" value="TreeGrafter"/>
</dbReference>
<dbReference type="OrthoDB" id="1933455at2759"/>
<dbReference type="AlphaFoldDB" id="A0A0R3S7V7"/>
<keyword evidence="5" id="KW-0862">Zinc</keyword>
<evidence type="ECO:0000256" key="3">
    <source>
        <dbReference type="ARBA" id="ARBA00022723"/>
    </source>
</evidence>